<accession>A0A846MYR6</accession>
<proteinExistence type="predicted"/>
<dbReference type="SMART" id="SM00530">
    <property type="entry name" value="HTH_XRE"/>
    <property type="match status" value="1"/>
</dbReference>
<dbReference type="InterPro" id="IPR010982">
    <property type="entry name" value="Lambda_DNA-bd_dom_sf"/>
</dbReference>
<name>A0A846MYR6_9PROT</name>
<dbReference type="EMBL" id="JAASRM010000001">
    <property type="protein sequence ID" value="NIK88120.1"/>
    <property type="molecule type" value="Genomic_DNA"/>
</dbReference>
<dbReference type="SUPFAM" id="SSF47413">
    <property type="entry name" value="lambda repressor-like DNA-binding domains"/>
    <property type="match status" value="1"/>
</dbReference>
<dbReference type="Pfam" id="PF01381">
    <property type="entry name" value="HTH_3"/>
    <property type="match status" value="1"/>
</dbReference>
<feature type="domain" description="HTH cro/C1-type" evidence="1">
    <location>
        <begin position="45"/>
        <end position="99"/>
    </location>
</feature>
<organism evidence="2 3">
    <name type="scientific">Rhizomicrobium palustre</name>
    <dbReference type="NCBI Taxonomy" id="189966"/>
    <lineage>
        <taxon>Bacteria</taxon>
        <taxon>Pseudomonadati</taxon>
        <taxon>Pseudomonadota</taxon>
        <taxon>Alphaproteobacteria</taxon>
        <taxon>Micropepsales</taxon>
        <taxon>Micropepsaceae</taxon>
        <taxon>Rhizomicrobium</taxon>
    </lineage>
</organism>
<protein>
    <submittedName>
        <fullName evidence="2">Transcriptional regulator with XRE-family HTH domain</fullName>
    </submittedName>
</protein>
<dbReference type="AlphaFoldDB" id="A0A846MYR6"/>
<keyword evidence="3" id="KW-1185">Reference proteome</keyword>
<sequence>MPLRNVNSASGYANARVVLSSPTVKSKTLPKKQANPIDGQVGNRLRLRRMMIGMSQERLGELLGLTFQQVQKYEKGVNRIGAGRLFEIARILGVPIQYFYESVTDQLQATPGFAERDSQPVLEFVSSGDGLQLSLAFMRIKDAKVRKRVLDLVKSLADDSPEDAE</sequence>
<dbReference type="PROSITE" id="PS50943">
    <property type="entry name" value="HTH_CROC1"/>
    <property type="match status" value="1"/>
</dbReference>
<gene>
    <name evidence="2" type="ORF">FHS83_001438</name>
</gene>
<evidence type="ECO:0000313" key="3">
    <source>
        <dbReference type="Proteomes" id="UP000570514"/>
    </source>
</evidence>
<dbReference type="Proteomes" id="UP000570514">
    <property type="component" value="Unassembled WGS sequence"/>
</dbReference>
<dbReference type="Gene3D" id="1.10.260.40">
    <property type="entry name" value="lambda repressor-like DNA-binding domains"/>
    <property type="match status" value="1"/>
</dbReference>
<dbReference type="GO" id="GO:0003677">
    <property type="term" value="F:DNA binding"/>
    <property type="evidence" value="ECO:0007669"/>
    <property type="project" value="InterPro"/>
</dbReference>
<dbReference type="CDD" id="cd00093">
    <property type="entry name" value="HTH_XRE"/>
    <property type="match status" value="1"/>
</dbReference>
<reference evidence="2 3" key="1">
    <citation type="submission" date="2020-03" db="EMBL/GenBank/DDBJ databases">
        <title>Genomic Encyclopedia of Type Strains, Phase IV (KMG-IV): sequencing the most valuable type-strain genomes for metagenomic binning, comparative biology and taxonomic classification.</title>
        <authorList>
            <person name="Goeker M."/>
        </authorList>
    </citation>
    <scope>NUCLEOTIDE SEQUENCE [LARGE SCALE GENOMIC DNA]</scope>
    <source>
        <strain evidence="2 3">DSM 19867</strain>
    </source>
</reference>
<comment type="caution">
    <text evidence="2">The sequence shown here is derived from an EMBL/GenBank/DDBJ whole genome shotgun (WGS) entry which is preliminary data.</text>
</comment>
<dbReference type="InterPro" id="IPR001387">
    <property type="entry name" value="Cro/C1-type_HTH"/>
</dbReference>
<evidence type="ECO:0000259" key="1">
    <source>
        <dbReference type="PROSITE" id="PS50943"/>
    </source>
</evidence>
<evidence type="ECO:0000313" key="2">
    <source>
        <dbReference type="EMBL" id="NIK88120.1"/>
    </source>
</evidence>